<geneLocation type="plasmid" evidence="9 10">
    <name>unnamed2</name>
</geneLocation>
<feature type="transmembrane region" description="Helical" evidence="7">
    <location>
        <begin position="97"/>
        <end position="121"/>
    </location>
</feature>
<dbReference type="KEGG" id="mon:G8E03_15230"/>
<accession>A0A6G7VQP5</accession>
<comment type="similarity">
    <text evidence="7">Belongs to the TRAP transporter large permease family.</text>
</comment>
<evidence type="ECO:0000256" key="4">
    <source>
        <dbReference type="ARBA" id="ARBA00022692"/>
    </source>
</evidence>
<feature type="transmembrane region" description="Helical" evidence="7">
    <location>
        <begin position="406"/>
        <end position="430"/>
    </location>
</feature>
<comment type="caution">
    <text evidence="7">Lacks conserved residue(s) required for the propagation of feature annotation.</text>
</comment>
<keyword evidence="4 7" id="KW-0812">Transmembrane</keyword>
<dbReference type="RefSeq" id="WP_166194521.1">
    <property type="nucleotide sequence ID" value="NZ_CP049813.1"/>
</dbReference>
<feature type="transmembrane region" description="Helical" evidence="7">
    <location>
        <begin position="230"/>
        <end position="263"/>
    </location>
</feature>
<comment type="subunit">
    <text evidence="7">The complex comprises the extracytoplasmic solute receptor protein and the two transmembrane proteins.</text>
</comment>
<keyword evidence="7" id="KW-0813">Transport</keyword>
<dbReference type="GO" id="GO:0005886">
    <property type="term" value="C:plasma membrane"/>
    <property type="evidence" value="ECO:0007669"/>
    <property type="project" value="UniProtKB-SubCell"/>
</dbReference>
<dbReference type="InterPro" id="IPR010656">
    <property type="entry name" value="DctM"/>
</dbReference>
<keyword evidence="2" id="KW-1003">Cell membrane</keyword>
<dbReference type="PANTHER" id="PTHR33362">
    <property type="entry name" value="SIALIC ACID TRAP TRANSPORTER PERMEASE PROTEIN SIAT-RELATED"/>
    <property type="match status" value="1"/>
</dbReference>
<evidence type="ECO:0000256" key="1">
    <source>
        <dbReference type="ARBA" id="ARBA00004429"/>
    </source>
</evidence>
<keyword evidence="5 7" id="KW-1133">Transmembrane helix</keyword>
<feature type="transmembrane region" description="Helical" evidence="7">
    <location>
        <begin position="176"/>
        <end position="196"/>
    </location>
</feature>
<evidence type="ECO:0000256" key="3">
    <source>
        <dbReference type="ARBA" id="ARBA00022519"/>
    </source>
</evidence>
<comment type="function">
    <text evidence="7">Part of the tripartite ATP-independent periplasmic (TRAP) transport system.</text>
</comment>
<dbReference type="EMBL" id="CP049813">
    <property type="protein sequence ID" value="QIK42206.1"/>
    <property type="molecule type" value="Genomic_DNA"/>
</dbReference>
<keyword evidence="6 7" id="KW-0472">Membrane</keyword>
<evidence type="ECO:0000256" key="2">
    <source>
        <dbReference type="ARBA" id="ARBA00022475"/>
    </source>
</evidence>
<dbReference type="Pfam" id="PF06808">
    <property type="entry name" value="DctM"/>
    <property type="match status" value="1"/>
</dbReference>
<proteinExistence type="inferred from homology"/>
<dbReference type="PANTHER" id="PTHR33362:SF5">
    <property type="entry name" value="C4-DICARBOXYLATE TRAP TRANSPORTER LARGE PERMEASE PROTEIN DCTM"/>
    <property type="match status" value="1"/>
</dbReference>
<dbReference type="Proteomes" id="UP000500791">
    <property type="component" value="Plasmid unnamed2"/>
</dbReference>
<feature type="transmembrane region" description="Helical" evidence="7">
    <location>
        <begin position="57"/>
        <end position="76"/>
    </location>
</feature>
<organism evidence="9 10">
    <name type="scientific">Pontivivens nitratireducens</name>
    <dbReference type="NCBI Taxonomy" id="2758038"/>
    <lineage>
        <taxon>Bacteria</taxon>
        <taxon>Pseudomonadati</taxon>
        <taxon>Pseudomonadota</taxon>
        <taxon>Alphaproteobacteria</taxon>
        <taxon>Rhodobacterales</taxon>
        <taxon>Paracoccaceae</taxon>
        <taxon>Pontivivens</taxon>
    </lineage>
</organism>
<feature type="transmembrane region" description="Helical" evidence="7">
    <location>
        <begin position="341"/>
        <end position="366"/>
    </location>
</feature>
<dbReference type="GO" id="GO:0022857">
    <property type="term" value="F:transmembrane transporter activity"/>
    <property type="evidence" value="ECO:0007669"/>
    <property type="project" value="UniProtKB-UniRule"/>
</dbReference>
<feature type="transmembrane region" description="Helical" evidence="7">
    <location>
        <begin position="372"/>
        <end position="394"/>
    </location>
</feature>
<feature type="domain" description="TRAP C4-dicarboxylate transport system permease DctM subunit" evidence="8">
    <location>
        <begin position="11"/>
        <end position="426"/>
    </location>
</feature>
<keyword evidence="9" id="KW-0614">Plasmid</keyword>
<dbReference type="InterPro" id="IPR004681">
    <property type="entry name" value="TRAP_DctM"/>
</dbReference>
<sequence>MSSLTIGMIGLGCLLLLIALRVHIGIALGLVSIGGLAVMRSPHAAGSALASQPFEFVAHWSLSAIPMFLLMGAIAYHSGMTADLYSAARRWLSRLPGGLAVATCFASAGFAAASGSSMATAAAMGRLAIPEMLKAKYEPGLAAGVVAASGTLGSLIPPSILMVLYGIFTQQPIGQLLIAGIGPGILTAVLFATMIITRVKLNPELAPSIQEHSTWSERFRELVKVWPIPVLIAAVVVSIYAGIATATEAAAIGAAAALVIAIIRKEMNISRLKLSLFETLESTGSIFFIAVGAVLFTRFLAFSGIPVYLADLIEITNLSPLVTLMLISLVYIFLGMFLDPLGLMLVTLPVFIPVFEAVGINMIWAGVITIKFIEIGLLTPPIGLNAYVVSGIVGDKVPLMTIFRGLIWFIAVEIVVLMLLFIFPGISLYLPSLMQ</sequence>
<protein>
    <recommendedName>
        <fullName evidence="7">TRAP transporter large permease protein</fullName>
    </recommendedName>
</protein>
<reference evidence="9 10" key="1">
    <citation type="submission" date="2020-03" db="EMBL/GenBank/DDBJ databases">
        <title>Complete genome sequence of Monaibacterium sp. ALG8 with diverse plasmids.</title>
        <authorList>
            <person name="Sun C."/>
        </authorList>
    </citation>
    <scope>NUCLEOTIDE SEQUENCE [LARGE SCALE GENOMIC DNA]</scope>
    <source>
        <strain evidence="9 10">ALG8</strain>
        <plasmid evidence="9 10">unnamed2</plasmid>
    </source>
</reference>
<feature type="transmembrane region" description="Helical" evidence="7">
    <location>
        <begin position="315"/>
        <end position="334"/>
    </location>
</feature>
<comment type="subcellular location">
    <subcellularLocation>
        <location evidence="1 7">Cell inner membrane</location>
        <topology evidence="1 7">Multi-pass membrane protein</topology>
    </subcellularLocation>
</comment>
<keyword evidence="10" id="KW-1185">Reference proteome</keyword>
<keyword evidence="3 7" id="KW-0997">Cell inner membrane</keyword>
<evidence type="ECO:0000259" key="8">
    <source>
        <dbReference type="Pfam" id="PF06808"/>
    </source>
</evidence>
<evidence type="ECO:0000313" key="9">
    <source>
        <dbReference type="EMBL" id="QIK42206.1"/>
    </source>
</evidence>
<dbReference type="PIRSF" id="PIRSF006066">
    <property type="entry name" value="HI0050"/>
    <property type="match status" value="1"/>
</dbReference>
<gene>
    <name evidence="9" type="ORF">G8E03_15230</name>
</gene>
<evidence type="ECO:0000256" key="7">
    <source>
        <dbReference type="RuleBase" id="RU369079"/>
    </source>
</evidence>
<name>A0A6G7VQP5_9RHOB</name>
<dbReference type="NCBIfam" id="TIGR00786">
    <property type="entry name" value="dctM"/>
    <property type="match status" value="1"/>
</dbReference>
<feature type="transmembrane region" description="Helical" evidence="7">
    <location>
        <begin position="284"/>
        <end position="309"/>
    </location>
</feature>
<evidence type="ECO:0000256" key="6">
    <source>
        <dbReference type="ARBA" id="ARBA00023136"/>
    </source>
</evidence>
<evidence type="ECO:0000313" key="10">
    <source>
        <dbReference type="Proteomes" id="UP000500791"/>
    </source>
</evidence>
<dbReference type="AlphaFoldDB" id="A0A6G7VQP5"/>
<feature type="transmembrane region" description="Helical" evidence="7">
    <location>
        <begin position="141"/>
        <end position="164"/>
    </location>
</feature>
<evidence type="ECO:0000256" key="5">
    <source>
        <dbReference type="ARBA" id="ARBA00022989"/>
    </source>
</evidence>